<dbReference type="Gene3D" id="3.60.15.10">
    <property type="entry name" value="Ribonuclease Z/Hydroxyacylglutathione hydrolase-like"/>
    <property type="match status" value="1"/>
</dbReference>
<dbReference type="AlphaFoldDB" id="A0A0W8CY39"/>
<evidence type="ECO:0000259" key="5">
    <source>
        <dbReference type="PROSITE" id="PS50868"/>
    </source>
</evidence>
<keyword evidence="2" id="KW-0808">Transferase</keyword>
<name>A0A0W8CY39_PHYNI</name>
<sequence length="211" mass="23463">MEVVVLGCGPSSSVPSMRCVLNKNCAVCHEAHVNPDSKNRRLNPSLLVRNSRTTKMSSSTVAKLPNEHWRSAVAGQNFKKDDVIGSAPGTTYPKPTRFTVQITPDKHMDFTGGLEFVNHSCSPNTRIDMAENEAKVSFIAIKPIKEGEHLTFDYSTSEWDMDEKFDCRCGAPNCRGHIGGAKYLNDDEVDARLPYFTSSVLRQLLNRKLTN</sequence>
<dbReference type="InterPro" id="IPR053201">
    <property type="entry name" value="Flavunoidine_N-MTase"/>
</dbReference>
<evidence type="ECO:0000256" key="1">
    <source>
        <dbReference type="ARBA" id="ARBA00022603"/>
    </source>
</evidence>
<reference evidence="6 7" key="1">
    <citation type="submission" date="2015-11" db="EMBL/GenBank/DDBJ databases">
        <title>Genomes and virulence difference between two physiological races of Phytophthora nicotianae.</title>
        <authorList>
            <person name="Liu H."/>
            <person name="Ma X."/>
            <person name="Yu H."/>
            <person name="Fang D."/>
            <person name="Li Y."/>
            <person name="Wang X."/>
            <person name="Wang W."/>
            <person name="Dong Y."/>
            <person name="Xiao B."/>
        </authorList>
    </citation>
    <scope>NUCLEOTIDE SEQUENCE [LARGE SCALE GENOMIC DNA]</scope>
    <source>
        <strain evidence="7">race 1</strain>
    </source>
</reference>
<dbReference type="Pfam" id="PF00856">
    <property type="entry name" value="SET"/>
    <property type="match status" value="1"/>
</dbReference>
<feature type="domain" description="SET" evidence="4">
    <location>
        <begin position="44"/>
        <end position="155"/>
    </location>
</feature>
<dbReference type="GO" id="GO:0032259">
    <property type="term" value="P:methylation"/>
    <property type="evidence" value="ECO:0007669"/>
    <property type="project" value="UniProtKB-KW"/>
</dbReference>
<evidence type="ECO:0000259" key="4">
    <source>
        <dbReference type="PROSITE" id="PS50280"/>
    </source>
</evidence>
<comment type="caution">
    <text evidence="6">The sequence shown here is derived from an EMBL/GenBank/DDBJ whole genome shotgun (WGS) entry which is preliminary data.</text>
</comment>
<gene>
    <name evidence="6" type="ORF">AM588_10002038</name>
</gene>
<dbReference type="SUPFAM" id="SSF82199">
    <property type="entry name" value="SET domain"/>
    <property type="match status" value="1"/>
</dbReference>
<dbReference type="InterPro" id="IPR046341">
    <property type="entry name" value="SET_dom_sf"/>
</dbReference>
<evidence type="ECO:0000313" key="7">
    <source>
        <dbReference type="Proteomes" id="UP000054636"/>
    </source>
</evidence>
<evidence type="ECO:0000256" key="2">
    <source>
        <dbReference type="ARBA" id="ARBA00022679"/>
    </source>
</evidence>
<organism evidence="6 7">
    <name type="scientific">Phytophthora nicotianae</name>
    <name type="common">Potato buckeye rot agent</name>
    <name type="synonym">Phytophthora parasitica</name>
    <dbReference type="NCBI Taxonomy" id="4792"/>
    <lineage>
        <taxon>Eukaryota</taxon>
        <taxon>Sar</taxon>
        <taxon>Stramenopiles</taxon>
        <taxon>Oomycota</taxon>
        <taxon>Peronosporomycetes</taxon>
        <taxon>Peronosporales</taxon>
        <taxon>Peronosporaceae</taxon>
        <taxon>Phytophthora</taxon>
    </lineage>
</organism>
<dbReference type="GO" id="GO:0008168">
    <property type="term" value="F:methyltransferase activity"/>
    <property type="evidence" value="ECO:0007669"/>
    <property type="project" value="UniProtKB-KW"/>
</dbReference>
<feature type="domain" description="Post-SET" evidence="5">
    <location>
        <begin position="163"/>
        <end position="179"/>
    </location>
</feature>
<evidence type="ECO:0000313" key="6">
    <source>
        <dbReference type="EMBL" id="KUF89102.1"/>
    </source>
</evidence>
<proteinExistence type="predicted"/>
<evidence type="ECO:0000256" key="3">
    <source>
        <dbReference type="ARBA" id="ARBA00022691"/>
    </source>
</evidence>
<dbReference type="Proteomes" id="UP000054636">
    <property type="component" value="Unassembled WGS sequence"/>
</dbReference>
<dbReference type="InterPro" id="IPR001214">
    <property type="entry name" value="SET_dom"/>
</dbReference>
<dbReference type="EMBL" id="LNFP01000860">
    <property type="protein sequence ID" value="KUF89102.1"/>
    <property type="molecule type" value="Genomic_DNA"/>
</dbReference>
<keyword evidence="3" id="KW-0949">S-adenosyl-L-methionine</keyword>
<accession>A0A0W8CY39</accession>
<dbReference type="InterPro" id="IPR003616">
    <property type="entry name" value="Post-SET_dom"/>
</dbReference>
<dbReference type="InterPro" id="IPR036866">
    <property type="entry name" value="RibonucZ/Hydroxyglut_hydro"/>
</dbReference>
<keyword evidence="1" id="KW-0489">Methyltransferase</keyword>
<dbReference type="SMART" id="SM00508">
    <property type="entry name" value="PostSET"/>
    <property type="match status" value="1"/>
</dbReference>
<dbReference type="PROSITE" id="PS50280">
    <property type="entry name" value="SET"/>
    <property type="match status" value="1"/>
</dbReference>
<dbReference type="PANTHER" id="PTHR12350:SF19">
    <property type="entry name" value="SET DOMAIN-CONTAINING PROTEIN"/>
    <property type="match status" value="1"/>
</dbReference>
<dbReference type="PANTHER" id="PTHR12350">
    <property type="entry name" value="HISTONE-LYSINE N-METHYLTRANSFERASE-RELATED"/>
    <property type="match status" value="1"/>
</dbReference>
<protein>
    <submittedName>
        <fullName evidence="6">Uncharacterized protein</fullName>
    </submittedName>
</protein>
<dbReference type="PROSITE" id="PS50868">
    <property type="entry name" value="POST_SET"/>
    <property type="match status" value="1"/>
</dbReference>
<dbReference type="Gene3D" id="2.170.270.10">
    <property type="entry name" value="SET domain"/>
    <property type="match status" value="1"/>
</dbReference>